<gene>
    <name evidence="2" type="ORF">Q8W30_01655</name>
</gene>
<protein>
    <submittedName>
        <fullName evidence="2">DUF5610 domain-containing protein</fullName>
    </submittedName>
</protein>
<keyword evidence="3" id="KW-1185">Reference proteome</keyword>
<dbReference type="InterPro" id="IPR041651">
    <property type="entry name" value="DUF5610"/>
</dbReference>
<name>A0ABT9EQC2_9GAMM</name>
<evidence type="ECO:0000313" key="2">
    <source>
        <dbReference type="EMBL" id="MDP2521261.1"/>
    </source>
</evidence>
<comment type="caution">
    <text evidence="2">The sequence shown here is derived from an EMBL/GenBank/DDBJ whole genome shotgun (WGS) entry which is preliminary data.</text>
</comment>
<dbReference type="Proteomes" id="UP001177341">
    <property type="component" value="Unassembled WGS sequence"/>
</dbReference>
<dbReference type="EMBL" id="JAUYVO010000001">
    <property type="protein sequence ID" value="MDP2521261.1"/>
    <property type="molecule type" value="Genomic_DNA"/>
</dbReference>
<evidence type="ECO:0000259" key="1">
    <source>
        <dbReference type="Pfam" id="PF18433"/>
    </source>
</evidence>
<proteinExistence type="predicted"/>
<dbReference type="RefSeq" id="WP_305450047.1">
    <property type="nucleotide sequence ID" value="NZ_JAUYVO010000001.1"/>
</dbReference>
<evidence type="ECO:0000313" key="3">
    <source>
        <dbReference type="Proteomes" id="UP001177341"/>
    </source>
</evidence>
<sequence>MSITLYSQFTSGFQNSMVSYQDSLNARTPQAASEDTVLNRLAENIPGMSAGDLKSLDSDDFSPEKVANRIGDFVAQGLEAARRSGRSEEDIQNMYNAAVSGVEKGFAEARDILDNLGALKGSIAENIDETEKQTFAALDAINPSAQDAANSATISRLTAAERYEQSESLSLKVTTQDGDEVTINFSNQSRYEQSLGVESDGSNTSALFNISRSEASNYQFSVNGDLDNDEIDALQNLIKDVNEIAGEFFDGDIQRAFDIASEYQMDKSELSSMNLQLTQTEQYSSVAKYSQIENQNAVTQDAAKRLGNYAQSFENTSAAPTLDFVKEIREFSQTLLESLVTQDARYREADSEQQNRYNSQLNAIAELTNRMQPSFVHNQE</sequence>
<reference evidence="2" key="1">
    <citation type="submission" date="2023-07" db="EMBL/GenBank/DDBJ databases">
        <title>Genome content predicts the carbon catabolic preferences of heterotrophic bacteria.</title>
        <authorList>
            <person name="Gralka M."/>
        </authorList>
    </citation>
    <scope>NUCLEOTIDE SEQUENCE</scope>
    <source>
        <strain evidence="2">5G01</strain>
    </source>
</reference>
<dbReference type="Pfam" id="PF18433">
    <property type="entry name" value="DUF5610"/>
    <property type="match status" value="1"/>
</dbReference>
<accession>A0ABT9EQC2</accession>
<organism evidence="2 3">
    <name type="scientific">Neptunomonas phycophila</name>
    <dbReference type="NCBI Taxonomy" id="1572645"/>
    <lineage>
        <taxon>Bacteria</taxon>
        <taxon>Pseudomonadati</taxon>
        <taxon>Pseudomonadota</taxon>
        <taxon>Gammaproteobacteria</taxon>
        <taxon>Oceanospirillales</taxon>
        <taxon>Oceanospirillaceae</taxon>
        <taxon>Neptunomonas</taxon>
    </lineage>
</organism>
<feature type="domain" description="DUF5610" evidence="1">
    <location>
        <begin position="30"/>
        <end position="140"/>
    </location>
</feature>
<dbReference type="Gene3D" id="1.10.132.90">
    <property type="match status" value="1"/>
</dbReference>